<proteinExistence type="predicted"/>
<feature type="region of interest" description="Disordered" evidence="1">
    <location>
        <begin position="3468"/>
        <end position="3523"/>
    </location>
</feature>
<evidence type="ECO:0000256" key="1">
    <source>
        <dbReference type="SAM" id="MobiDB-lite"/>
    </source>
</evidence>
<dbReference type="VEuPathDB" id="GiardiaDB:GL50803_90024"/>
<keyword evidence="2" id="KW-0472">Membrane</keyword>
<feature type="region of interest" description="Disordered" evidence="1">
    <location>
        <begin position="1711"/>
        <end position="1730"/>
    </location>
</feature>
<feature type="region of interest" description="Disordered" evidence="1">
    <location>
        <begin position="5357"/>
        <end position="5390"/>
    </location>
</feature>
<sequence>MVVFAGPLSDLTVIFISLSAVLLFGATIYALYFIIPILLAKLIQAIANVYFRLYTKGYRKARVHVSYFRLGLFMRRIHLQSVYFSTAEYTIFVGDVHLHFSLLRRSGFLSKVLQEHIIKSQTKDAHSLTFPLFPAMVHVTGIDIHLYSRKPLPYTPTEEGLRRYMEEYQSKLANAAAQRKLPFFFRVFGPVNLDIRGIRLVLSNPYLRCGVRATIGSANGVLGVHQEAELFTFYTSYLDLKLHSFNVNFIENEFYNPIFDHKRQNFFEKKSCLPLYSGKNSLSVSILSSPVSRLTVTTTSDLSKVSFRPGLHSSQDRSEIYDKSFPEGIVSIRLIDPKITYSPWLERERRRVFLSFFPETFLPRQVWPLPSNEELFFRPTLNYKISVIFDTPGTIQYWYRNTDQPYDPVKHDIILAWKRAQMESARVSQQLHEFKANSTISCDNNTYTAQSIVGDSVINQGTVPTGGATSMDDGDCTECSTAYSMCPITTSPINSPVEEAHALLSGNYSASVAQLQPAHSRKGSNLSSHVRMTSSTTSKVVLDSIAGLSKRLRTNIQGSPLIGSAVDDFEALAHRNNQFQSVANLQTAVFNDDLFAQFNVDSSTLQMDNFEEPTCNPQSSKDEDQAPEAQTLRRPRTLWSNVFGNTIPFVNRFIRSSTSKGEQEFNIFDSSAGDKDATSAAPPPTVGAYTSPHEGISFTCSTGTVILLKMPVFSYFPTRTKKISAFIPHVSAKTTVIGQEFFVAENISFVWDELTTGTEYSAPTKWNVGFFAENLRAELTGAIISQITHLLGDLTEDDKDLLSYYRKSLIPLIDNNTVILAHEFPIRDRAYNVYCNAPPNRLQTMREVQYSKTKRFIPVEMDFTIRVVNYEIGVATAVDNVCSSLHHLSAVQPVQDFLVHKYSVAYHRLYCQHKMLAEHDFKELRLVSAHHYVYHNNPFLNMFWRLPLVIGASNRSIYCLLDLTIDVINNDYEQVANMLHKGDPISKDVRPNLVWLNTPYNVAASSTTRKRRCTCLRSRKKGLRTLPPVSGITQETDNLLPLKEGYTHSRYQSTHGYEILESNTKSGKKGSKSYDELSLVPASVHSGTKLSSLHVLQLPHTASWDTLGTSSTSLQQTPYPCTVDEFLKAFLYESPDAIDHCDHRIELLRIANGKKHANSNPLTYEEYLSLLTYSPPTHSRLLFAGVDLSCGIAVPRLHNLNACIDGGTDAKAQLYTVLDVKLILKMASIYVACTSTSRQSAFLKRLYSAKKTTNKSLTSPFASGPLPRTELRIGMTRDLVLDAHLDTRVTSFLKESVQTPPSQIIDSSVSPSLSYPQDNNLSLQINVARPELLVSGSVIAIFMHFLENLFLAQRFPISDADYIIMPFNLHFKNQLARAYESYYLYHRLKASYANDLWLDSIKRAVKDSPEVDPVERLTDRDILIRLSHEFVLSDQMTYSDVIYPVSKAATLYQRFSHYITSMRLFLTIYADRPIVSVTVHEFAELPRRFSFAYNDLNTDYNRLFTTSLSDPRGLITFHTQKLTFAIVSSRSVTTLSVSTTPLRGGYLSHAHSTITTGGFDMHVTMPKTQDSIYPLPTRTAYSMTLSALKLSAYPEFVGVLTMLIRNFCVTFLAPSFNHLPASFVDHSAVGSDHESAADVDHGKVYDRIRQMIAERMQKDLELLTNKSNFLLLCNYLEDLNDSDHTAVLHRLYTRGPSATQARLDQDSFLLDTRTDSSGNPTQNNKTTNRPDLTCSAISSSSLPLDSVMYARCPDRLRYLLFYNGSNWCLTATQVVSFDISIGQFDCSLIHTFSSNSACSTPTSLVASVISKRGVACYINNHALKDNTRLLLRCTVPDIILRLRDPFSQSTSVALKTAVNIVVHQTGDNAVGKAVQLLYYEHHKHLLSTLLSGPRAQTSVTSIPTIVVSHDNELTCASRPKPISGSQEGVLPVFKSTTNYCHHAPACTATEFTRPSSLKASPAEQYPLPAELEDLLRKEKGDNALNDTVLRRAMYLQFVAPGTTHSQKRFSRQRTSVKTASASSITLYSTETDTYNEGGPDLAQGSTRLSRTMIATNVTDDFSLYSTETTVPSVQGKADSTDQASYDETSDSILLPDESPSRAFVNKTKESLWQRQAQKTDNTEPSCPPPVSVDKLAGIEEEPFPFLIPAHLFHSILDHRMVAVYTSAFSSFSQDSHAPSGLTLRPKSGPYMSVDRGPHQSKPVYNPTNLPVDMHIPTSGPAAVSVSITVEGLRTYIKPEGIYGALLLVSQILSPDFTVVANAYTFLTAESNKCMLDVKNIYLCETMLRTCYYAHLKQFIAEQKPSRFQYISNLMYSQGQLDLSQTGKKDGQEMKSNLTPPEHKQDRKDKEDNLDRICAFITLIASQSQLLSSLSMSHFGRATHHQLETTLMQMDGTATHWYLLFAPQVEQYKLTSKEMITLEVFLKDAEVVALADGLRTSVTLRMSQLSSAFALSNKIYSFNNRAYKMFCRLSDRFCPQTNMNKFRIQTGALLSLKANNLTLETIRGALCTIQGVSLKLNCGIFFSQGNRAASTGSRSSSLYLNTKKNPMKIDVATMRTDRSAKIDTDSVQTAHRLYSHTSTEATETTDKSATSQKGMDAFLKMLLNTLCVEANTVTLNIPIMLLQPLVILLAHYVGSFQRGMEAIVLSTVIAQLSKYILLRTFVPQRHLVWHALKPTSDMTESKSNLASNLYPEQSNAHLNSLLVILSQRDTNASFEAISKSIFSSFCKDLSKDPLVSLGSRVIRWMKRADCRHRDAEGGSQSLGSKLEFSIQSICQSQKSSLPVYKIKIDAGLKLSPLRSDAILFLALSLKEYSDTLSFSKDSVPKQMIFWQSPHFEAFRVPKEPVILYLNYITRHLLFNFWGAKAQAALANLQQGAGEPVTVKHMVQLSLSLHDEFAIQATSSTHLPFLTASASSPPCFKASVLKPKLQLSINERLSVTLAYKSLNASFSLPLFLLANVCRLNSAFYAYNTDRVMDTHREYTYQQPPSLLISNIAVNLFSINGIYRILSNKDARQTLSVPTTTPSVKSAPVPAHPVLSHPYLAELRAFQEYEHTKVVSQDTDSPATLSAYDELSITATEASTHSSGGTLVSIEPSADNEVPKDDVCADQLRDQATLALNKDYPSFDNQFFAKSFTSIQPGEIDANEFDTLSDTLLLTREPKLFLAPLFGTDALHAIHYAKQNTNSIYSNVEIAANLIQSRPVSLDEVNSLRSKCNMKGQISIRKWLLHIAKFSHISAELVFPDTTINYAHAATGVPIVVASFPSTRLTMDAIPPLLDVFAHPFSHITFLTETVSLELYSKAHSVQAQNPLSFNMDDAKREYLIATKSFDVNYTQSVVRFVSTPGPNKADSPIHMLLAHSVEIVARSLEMQLFNAHNRLFSLLRDVLIEARLYTGFAETYSLVLSAWTDHAFYLFHEYTPQSFWDCFCCELHFLRDQKAAASAATVVVDAEIPFVSNSRSAELQIIQRRQPKRARPSPFSAGRSLKRQNSYRQNQDRAASSSNSHETPKDGTSRQKDPLLNTLSNLSGNHVVFFLAEIDEFMLGIDSPRLVQCSAKLSKLTVSLSLPGHQTEPLHKLRTMTNKEVFSKIYCKTPNSSKIQVDSLPLLTITPNSANLGRIKHSLYEDDDNSMVANGSSGAQKKEEDDLQLISSIASLLLTNRKDLALALTSTSLHIILHSSYVNQDTIHAINLPTISSTLLFKDLSVLTVQLSVSSSQNSFSGELFILLISLLRKLISDFEQVLSTTRSLADTEMCQLLRTSGAGDKLSPSLLSTFDGSLTNVSGFEDRSLQAPHKAPLVRHCLIEIIVSLTTLSITSTSHVSVFLLKEITFKMNYESQHGKKPVLFDKFDKRGSAFGEFELTFDDITLYTHVSKSPDDLYLEYHPEYLIFKTKDVEGLTKVLNSSSQASTYVIQNISSHISMSFQFTGQISSKTASRLTLTVQTLGLLIHPLLYSHIVSLINDVQVWRESYALIQSDYIPKMSKNSSLSSATFVDRLPSTTIEGCPSSLQQGSAVREPSKYIQFTIEFKDIDISIYSDCGLEFVLADSKVTLEGTCVRETLEMIVVELAIDELIGNIQLFIVPPYVASPPCDKNRDTEGDPWSLDAVLGFLTSITAIPTGNVFDFCLSLKLIFQTGIPEASIMKKFQCNYPKLPLESATSQPAFNSNELCNTIQLDLVVERFVLALNETAVPLLADFFFTSIRYISGTYSSTADQSSTDAIKVTAILLDETIQALLERVEVMRQKTLYMNIKLSVLRLGLEVYEFSDLKETIRQTCEGYTSIQPSASTSGTRVGATFKADGSSVEVGAALMIDAPSISFQTQVAKRTVGNPFTYSSSQYGQYGSATGGSIANLHGKSITSKEIFPPVLSIILPQLNFDFEAFRVPKNDLSLYKNFDVLRPFITSDLLKMNENTKLYIKPATISFMAINATLYRRTLFFPPEVFRVLANFISKWLQVIEKYSLKTPSDHQTKKSSYSLSSDGDGEIGIGTGTGPVSKADQSVSMSQTQVPQASCPRDQQKTSRADKSKHRSITSHTPKQSQGSLVSDLAGLYEILQAGASRSSTSKLNFLTNIVPDTFHAVVALEIEQQTFILDSVARPIIENMASSILGDTYNATTPRAVRHSRESSKLDYAAVSPSNTNTPDNRYTKSTVFSSMAQEDLQPGYDVLSFVSVTILPIKLELLGENEVGTRTIEASLTFSGLNARVIPYAIQFIAALYKASTAGTVDHAHPVVFSIKNVLMNITSTVSMGENQVSYNNVQNVKINMESISLELALHSFEHMSAVSAIWIHNTEKLRGMVAFRDIMHATSKKWSQDDATKVDGPAEKSILGKYLLDLSITCQNLHLTVNDLSYYKLNPISSVFLAQNRAIRNRQMTEKDALLTHEDIVGMILGHSDTAEPGADRDIDRTGHRRGRSILSSENSAEACTGLRNESTDTGIAGAVGNKLSSGQESYEEHPLHHVTQMNLEFGEVNTGCKTQLTDQQLELILQITALEKQQKMRVPVLVMEFSKDDTAVICNIRKKAAKLQATVSIKSLLLKYGHTIACKLVLHGVRLSIKNFSYSVTNVSTSDSDNSKDQDVHSAITVPNMHSEVNDHSSSVLPVLLSNEQVMVAIDAALHLDQLIVHVFEEVELAYMNTSGCFVNLSACHMISEKILRNQSQYKKNKTSIGLGVKSVNAYIGMQVATAIYGSLQRVLSDTTKLWKEGKVIVQNHHTALSVDNILLKLKRYISKGERDKERIRRQKKLAKSDELYFQAVLSTNPTHSMSTSYTLDAKYLKYFSKTARVKLSLQIDTISLRLFQGTLLDNYHCAIVVSKLDLVLSLLYNPVDHSTKTIPLKLQITKKALLEKLGHELVTKDKQKTQAEATDTSSTGSNYPPPTAHPRESGRRSRTHINNAWMMAFSLDDLQLTDTLPVVPTTSIALSIAFFTLSYGERLGQGASKIAINPIMFDESVNAEKVKQGLGYIHKGQYHDYIHVLVARNELLTIMSCTEVLKLGRSSWDINYSTVCSVLKLPESSGPLYMLQMLSGLAKPNLSNLTAGSQFIAAVGTINSILSDILAFKRSVSKAPLLDVNRGDARDIGAMGSSISASKEAFLHSSVEFSPDTLSRLPAEQSVESKEATKTMAANMMRIYESEKLWLLSQMNVESADALVPNLGLLGKGGSDLLGSIIGSTLKSNRYLNKVFTGVTAGLYHTGEEVTNLLISQAKQVFYTRAQNLQKIIIKDQTQKE</sequence>
<feature type="region of interest" description="Disordered" evidence="1">
    <location>
        <begin position="2068"/>
        <end position="2098"/>
    </location>
</feature>
<feature type="transmembrane region" description="Helical" evidence="2">
    <location>
        <begin position="12"/>
        <end position="35"/>
    </location>
</feature>
<reference evidence="3 4" key="1">
    <citation type="journal article" date="2007" name="Science">
        <title>Genomic minimalism in the early diverging intestinal parasite Giardia lamblia.</title>
        <authorList>
            <person name="Morrison H.G."/>
            <person name="McArthur A.G."/>
            <person name="Gillin F.D."/>
            <person name="Aley S.B."/>
            <person name="Adam R.D."/>
            <person name="Olsen G.J."/>
            <person name="Best A.A."/>
            <person name="Cande W.Z."/>
            <person name="Chen F."/>
            <person name="Cipriano M.J."/>
            <person name="Davids B.J."/>
            <person name="Dawson S.C."/>
            <person name="Elmendorf H.G."/>
            <person name="Hehl A.B."/>
            <person name="Holder M.E."/>
            <person name="Huse S.M."/>
            <person name="Kim U.U."/>
            <person name="Lasek-Nesselquist E."/>
            <person name="Manning G."/>
            <person name="Nigam A."/>
            <person name="Nixon J.E."/>
            <person name="Palm D."/>
            <person name="Passamaneck N.E."/>
            <person name="Prabhu A."/>
            <person name="Reich C.I."/>
            <person name="Reiner D.S."/>
            <person name="Samuelson J."/>
            <person name="Svard S.G."/>
            <person name="Sogin M.L."/>
        </authorList>
    </citation>
    <scope>NUCLEOTIDE SEQUENCE [LARGE SCALE GENOMIC DNA]</scope>
    <source>
        <strain evidence="3 4">WB C6</strain>
    </source>
</reference>
<feature type="region of interest" description="Disordered" evidence="1">
    <location>
        <begin position="2323"/>
        <end position="2348"/>
    </location>
</feature>
<keyword evidence="4" id="KW-1185">Reference proteome</keyword>
<name>D3KHJ2_GIAIC</name>
<dbReference type="EMBL" id="AACB03000003">
    <property type="protein sequence ID" value="KAE8302759.1"/>
    <property type="molecule type" value="Genomic_DNA"/>
</dbReference>
<feature type="compositionally biased region" description="Polar residues" evidence="1">
    <location>
        <begin position="4499"/>
        <end position="4512"/>
    </location>
</feature>
<feature type="region of interest" description="Disordered" evidence="1">
    <location>
        <begin position="4468"/>
        <end position="4543"/>
    </location>
</feature>
<accession>D3KHJ2</accession>
<evidence type="ECO:0000313" key="4">
    <source>
        <dbReference type="Proteomes" id="UP000001548"/>
    </source>
</evidence>
<keyword evidence="2" id="KW-1133">Transmembrane helix</keyword>
<dbReference type="STRING" id="184922.D3KHJ2"/>
<dbReference type="HOGENOM" id="CLU_223103_0_0_1"/>
<keyword evidence="2" id="KW-0812">Transmembrane</keyword>
<comment type="caution">
    <text evidence="3">The sequence shown here is derived from an EMBL/GenBank/DDBJ whole genome shotgun (WGS) entry which is preliminary data.</text>
</comment>
<feature type="compositionally biased region" description="Polar residues" evidence="1">
    <location>
        <begin position="3489"/>
        <end position="3507"/>
    </location>
</feature>
<evidence type="ECO:0000256" key="2">
    <source>
        <dbReference type="SAM" id="Phobius"/>
    </source>
</evidence>
<protein>
    <submittedName>
        <fullName evidence="3">Uncharacterized protein</fullName>
    </submittedName>
</protein>
<evidence type="ECO:0000313" key="3">
    <source>
        <dbReference type="EMBL" id="KAE8302759.1"/>
    </source>
</evidence>
<feature type="compositionally biased region" description="Basic and acidic residues" evidence="1">
    <location>
        <begin position="3508"/>
        <end position="3519"/>
    </location>
</feature>
<feature type="compositionally biased region" description="Polar residues" evidence="1">
    <location>
        <begin position="4534"/>
        <end position="4543"/>
    </location>
</feature>
<feature type="compositionally biased region" description="Polar residues" evidence="1">
    <location>
        <begin position="1715"/>
        <end position="1730"/>
    </location>
</feature>
<organism evidence="3 4">
    <name type="scientific">Giardia intestinalis (strain ATCC 50803 / WB clone C6)</name>
    <name type="common">Giardia lamblia</name>
    <dbReference type="NCBI Taxonomy" id="184922"/>
    <lineage>
        <taxon>Eukaryota</taxon>
        <taxon>Metamonada</taxon>
        <taxon>Diplomonadida</taxon>
        <taxon>Hexamitidae</taxon>
        <taxon>Giardiinae</taxon>
        <taxon>Giardia</taxon>
    </lineage>
</organism>
<feature type="compositionally biased region" description="Polar residues" evidence="1">
    <location>
        <begin position="5363"/>
        <end position="5375"/>
    </location>
</feature>
<dbReference type="OMA" id="RDIMHAT"/>
<dbReference type="Proteomes" id="UP000001548">
    <property type="component" value="Unassembled WGS sequence"/>
</dbReference>
<feature type="region of interest" description="Disordered" evidence="1">
    <location>
        <begin position="608"/>
        <end position="633"/>
    </location>
</feature>
<gene>
    <name evidence="3" type="ORF">GL50803_0090024</name>
</gene>